<reference evidence="1" key="2">
    <citation type="journal article" date="2024" name="Toxins">
        <title>Genome Sequence Analysis of Native Xenorhabdus Strains Isolated from Entomopathogenic Nematodes in Argentina.</title>
        <authorList>
            <person name="Palma L."/>
            <person name="Frizzo L."/>
            <person name="Kaiser S."/>
            <person name="Berry C."/>
            <person name="Caballero P."/>
            <person name="Bode H.B."/>
            <person name="Del Valle E.E."/>
        </authorList>
    </citation>
    <scope>NUCLEOTIDE SEQUENCE</scope>
    <source>
        <strain evidence="1">M</strain>
    </source>
</reference>
<reference evidence="1" key="1">
    <citation type="submission" date="2020-09" db="EMBL/GenBank/DDBJ databases">
        <authorList>
            <person name="Palma L."/>
            <person name="Caballero P."/>
            <person name="Berry C."/>
            <person name="Del Valle E."/>
        </authorList>
    </citation>
    <scope>NUCLEOTIDE SEQUENCE</scope>
    <source>
        <strain evidence="1">M</strain>
    </source>
</reference>
<dbReference type="AlphaFoldDB" id="A0AAW3YUB8"/>
<evidence type="ECO:0000313" key="1">
    <source>
        <dbReference type="EMBL" id="MBD2801755.1"/>
    </source>
</evidence>
<dbReference type="RefSeq" id="WP_323869353.1">
    <property type="nucleotide sequence ID" value="NZ_JACXBF010000384.1"/>
</dbReference>
<dbReference type="Proteomes" id="UP001193920">
    <property type="component" value="Unassembled WGS sequence"/>
</dbReference>
<accession>A0AAW3YUB8</accession>
<organism evidence="1">
    <name type="scientific">Xenorhabdus szentirmaii</name>
    <dbReference type="NCBI Taxonomy" id="290112"/>
    <lineage>
        <taxon>Bacteria</taxon>
        <taxon>Pseudomonadati</taxon>
        <taxon>Pseudomonadota</taxon>
        <taxon>Gammaproteobacteria</taxon>
        <taxon>Enterobacterales</taxon>
        <taxon>Morganellaceae</taxon>
        <taxon>Xenorhabdus</taxon>
    </lineage>
</organism>
<name>A0AAW3YUB8_9GAMM</name>
<dbReference type="EMBL" id="JACXBF010000384">
    <property type="protein sequence ID" value="MBD2801755.1"/>
    <property type="molecule type" value="Genomic_DNA"/>
</dbReference>
<proteinExistence type="predicted"/>
<sequence length="112" mass="13194">MSLFVTIKVLFMEYLIKALDKGKTRGYSEYIQIEEATYLFEYAIKKINGKYFVYIFFIDESKMAVYEDYGNEEMTEFCSLKEAVDYLILKGADMQKMKGMKGITLFPFFDPN</sequence>
<protein>
    <submittedName>
        <fullName evidence="1">Uncharacterized protein</fullName>
    </submittedName>
</protein>
<comment type="caution">
    <text evidence="1">The sequence shown here is derived from an EMBL/GenBank/DDBJ whole genome shotgun (WGS) entry which is preliminary data.</text>
</comment>
<gene>
    <name evidence="1" type="ORF">ID854_15200</name>
</gene>